<feature type="domain" description="HAT C-terminal dimerisation" evidence="1">
    <location>
        <begin position="134"/>
        <end position="188"/>
    </location>
</feature>
<comment type="caution">
    <text evidence="2">The sequence shown here is derived from an EMBL/GenBank/DDBJ whole genome shotgun (WGS) entry which is preliminary data.</text>
</comment>
<evidence type="ECO:0000313" key="3">
    <source>
        <dbReference type="Proteomes" id="UP001165289"/>
    </source>
</evidence>
<dbReference type="PANTHER" id="PTHR45913:SF19">
    <property type="entry name" value="LOW QUALITY PROTEIN: ZINC FINGER BED DOMAIN-CONTAINING PROTEIN 5-LIKE"/>
    <property type="match status" value="1"/>
</dbReference>
<keyword evidence="3" id="KW-1185">Reference proteome</keyword>
<dbReference type="PANTHER" id="PTHR45913">
    <property type="entry name" value="EPM2A-INTERACTING PROTEIN 1"/>
    <property type="match status" value="1"/>
</dbReference>
<dbReference type="InterPro" id="IPR008906">
    <property type="entry name" value="HATC_C_dom"/>
</dbReference>
<sequence>MNEVNLLIQVPEIYIVDAAERLQALLGKLGLWKTRLEVGNYANFSMLEEVLQHDGVERNKPLSASLRNEMCEHLDTLQNSFTGYFFSGDLKVETLFRYPFSTDVNSIDDSGLAKDDIIDLKTKEMLHCEFNSKSLEEFWCSLTQAYPRLAKRAMKALIPFATIYLCESGFSGLFNIKTKNRNRLDVQHDMCIVLSNIIPVFHLLIEAKQQQSSH</sequence>
<evidence type="ECO:0000259" key="1">
    <source>
        <dbReference type="Pfam" id="PF05699"/>
    </source>
</evidence>
<reference evidence="2 3" key="1">
    <citation type="journal article" date="2023" name="BMC Biol.">
        <title>The compact genome of the sponge Oopsacas minuta (Hexactinellida) is lacking key metazoan core genes.</title>
        <authorList>
            <person name="Santini S."/>
            <person name="Schenkelaars Q."/>
            <person name="Jourda C."/>
            <person name="Duchesne M."/>
            <person name="Belahbib H."/>
            <person name="Rocher C."/>
            <person name="Selva M."/>
            <person name="Riesgo A."/>
            <person name="Vervoort M."/>
            <person name="Leys S.P."/>
            <person name="Kodjabachian L."/>
            <person name="Le Bivic A."/>
            <person name="Borchiellini C."/>
            <person name="Claverie J.M."/>
            <person name="Renard E."/>
        </authorList>
    </citation>
    <scope>NUCLEOTIDE SEQUENCE [LARGE SCALE GENOMIC DNA]</scope>
    <source>
        <strain evidence="2">SPO-2</strain>
    </source>
</reference>
<name>A0AAV7JFZ3_9METZ</name>
<gene>
    <name evidence="2" type="ORF">LOD99_8559</name>
</gene>
<accession>A0AAV7JFZ3</accession>
<proteinExistence type="predicted"/>
<dbReference type="Pfam" id="PF05699">
    <property type="entry name" value="Dimer_Tnp_hAT"/>
    <property type="match status" value="1"/>
</dbReference>
<protein>
    <submittedName>
        <fullName evidence="2">Protein ZBED8-like</fullName>
    </submittedName>
</protein>
<evidence type="ECO:0000313" key="2">
    <source>
        <dbReference type="EMBL" id="KAI6647718.1"/>
    </source>
</evidence>
<dbReference type="AlphaFoldDB" id="A0AAV7JFZ3"/>
<dbReference type="Proteomes" id="UP001165289">
    <property type="component" value="Unassembled WGS sequence"/>
</dbReference>
<organism evidence="2 3">
    <name type="scientific">Oopsacas minuta</name>
    <dbReference type="NCBI Taxonomy" id="111878"/>
    <lineage>
        <taxon>Eukaryota</taxon>
        <taxon>Metazoa</taxon>
        <taxon>Porifera</taxon>
        <taxon>Hexactinellida</taxon>
        <taxon>Hexasterophora</taxon>
        <taxon>Lyssacinosida</taxon>
        <taxon>Leucopsacidae</taxon>
        <taxon>Oopsacas</taxon>
    </lineage>
</organism>
<dbReference type="EMBL" id="JAKMXF010000338">
    <property type="protein sequence ID" value="KAI6647718.1"/>
    <property type="molecule type" value="Genomic_DNA"/>
</dbReference>
<dbReference type="GO" id="GO:0046983">
    <property type="term" value="F:protein dimerization activity"/>
    <property type="evidence" value="ECO:0007669"/>
    <property type="project" value="InterPro"/>
</dbReference>